<reference evidence="1 2" key="1">
    <citation type="journal article" date="2022" name="Nat. Genet.">
        <title>Improved pea reference genome and pan-genome highlight genomic features and evolutionary characteristics.</title>
        <authorList>
            <person name="Yang T."/>
            <person name="Liu R."/>
            <person name="Luo Y."/>
            <person name="Hu S."/>
            <person name="Wang D."/>
            <person name="Wang C."/>
            <person name="Pandey M.K."/>
            <person name="Ge S."/>
            <person name="Xu Q."/>
            <person name="Li N."/>
            <person name="Li G."/>
            <person name="Huang Y."/>
            <person name="Saxena R.K."/>
            <person name="Ji Y."/>
            <person name="Li M."/>
            <person name="Yan X."/>
            <person name="He Y."/>
            <person name="Liu Y."/>
            <person name="Wang X."/>
            <person name="Xiang C."/>
            <person name="Varshney R.K."/>
            <person name="Ding H."/>
            <person name="Gao S."/>
            <person name="Zong X."/>
        </authorList>
    </citation>
    <scope>NUCLEOTIDE SEQUENCE [LARGE SCALE GENOMIC DNA]</scope>
    <source>
        <strain evidence="1 2">cv. Zhongwan 6</strain>
    </source>
</reference>
<accession>A0A9D4XWI3</accession>
<comment type="caution">
    <text evidence="1">The sequence shown here is derived from an EMBL/GenBank/DDBJ whole genome shotgun (WGS) entry which is preliminary data.</text>
</comment>
<name>A0A9D4XWI3_PEA</name>
<dbReference type="AlphaFoldDB" id="A0A9D4XWI3"/>
<gene>
    <name evidence="1" type="ORF">KIW84_031883</name>
</gene>
<keyword evidence="2" id="KW-1185">Reference proteome</keyword>
<protein>
    <submittedName>
        <fullName evidence="1">Uncharacterized protein</fullName>
    </submittedName>
</protein>
<dbReference type="EMBL" id="JAMSHJ010000003">
    <property type="protein sequence ID" value="KAI5426225.1"/>
    <property type="molecule type" value="Genomic_DNA"/>
</dbReference>
<evidence type="ECO:0000313" key="1">
    <source>
        <dbReference type="EMBL" id="KAI5426225.1"/>
    </source>
</evidence>
<dbReference type="Proteomes" id="UP001058974">
    <property type="component" value="Chromosome 3"/>
</dbReference>
<sequence length="201" mass="22631">MFSHWAKLKPLDWPEPTVAILQNKMRPTIEKVSYKALESNVLSKFLIKYLRSERECCSKVPAQPVEPESLVLRIIDAISIVFRSILCINLLLAESINKGEDDDLAPEQAAAEVIDAMALNIPKQSFFPVFFELASAAEQAFFPYVLHVTKSSADVHSDSNSGIQTKIPFTLFQNYTVVHDVPIRPKDERNLNQLKTFGAII</sequence>
<dbReference type="Gramene" id="Psat03G0188300-T1">
    <property type="protein sequence ID" value="KAI5426225.1"/>
    <property type="gene ID" value="KIW84_031883"/>
</dbReference>
<organism evidence="1 2">
    <name type="scientific">Pisum sativum</name>
    <name type="common">Garden pea</name>
    <name type="synonym">Lathyrus oleraceus</name>
    <dbReference type="NCBI Taxonomy" id="3888"/>
    <lineage>
        <taxon>Eukaryota</taxon>
        <taxon>Viridiplantae</taxon>
        <taxon>Streptophyta</taxon>
        <taxon>Embryophyta</taxon>
        <taxon>Tracheophyta</taxon>
        <taxon>Spermatophyta</taxon>
        <taxon>Magnoliopsida</taxon>
        <taxon>eudicotyledons</taxon>
        <taxon>Gunneridae</taxon>
        <taxon>Pentapetalae</taxon>
        <taxon>rosids</taxon>
        <taxon>fabids</taxon>
        <taxon>Fabales</taxon>
        <taxon>Fabaceae</taxon>
        <taxon>Papilionoideae</taxon>
        <taxon>50 kb inversion clade</taxon>
        <taxon>NPAAA clade</taxon>
        <taxon>Hologalegina</taxon>
        <taxon>IRL clade</taxon>
        <taxon>Fabeae</taxon>
        <taxon>Lathyrus</taxon>
    </lineage>
</organism>
<evidence type="ECO:0000313" key="2">
    <source>
        <dbReference type="Proteomes" id="UP001058974"/>
    </source>
</evidence>
<proteinExistence type="predicted"/>